<feature type="compositionally biased region" description="Acidic residues" evidence="1">
    <location>
        <begin position="150"/>
        <end position="168"/>
    </location>
</feature>
<dbReference type="EMBL" id="SLWR01000001">
    <property type="protein sequence ID" value="TCO51288.1"/>
    <property type="molecule type" value="Genomic_DNA"/>
</dbReference>
<name>A0A4R2J362_9ACTN</name>
<feature type="domain" description="DUF302" evidence="2">
    <location>
        <begin position="49"/>
        <end position="111"/>
    </location>
</feature>
<sequence length="168" mass="18128">MTVDQKGSPAGVRAMSGVVHKRSPLSVAETVLRLTSAIQHAGGTPYFVVDHSGEAHRAGTELRDTKLVGFSDPRSLTPILAASPLAALDLPLRLLVWMDDNGTVWMSYTDPAWLTKRHRIPTELTASLEAVNELTTQLATDNNEKPADSTVDEAEVAEVAEVADQDTR</sequence>
<dbReference type="CDD" id="cd14797">
    <property type="entry name" value="DUF302"/>
    <property type="match status" value="1"/>
</dbReference>
<feature type="region of interest" description="Disordered" evidence="1">
    <location>
        <begin position="139"/>
        <end position="168"/>
    </location>
</feature>
<dbReference type="RefSeq" id="WP_199236739.1">
    <property type="nucleotide sequence ID" value="NZ_SLWR01000001.1"/>
</dbReference>
<dbReference type="Gene3D" id="3.30.310.70">
    <property type="entry name" value="TT1751-like domain"/>
    <property type="match status" value="1"/>
</dbReference>
<reference evidence="3 4" key="1">
    <citation type="journal article" date="2015" name="Stand. Genomic Sci.">
        <title>Genomic Encyclopedia of Bacterial and Archaeal Type Strains, Phase III: the genomes of soil and plant-associated and newly described type strains.</title>
        <authorList>
            <person name="Whitman W.B."/>
            <person name="Woyke T."/>
            <person name="Klenk H.P."/>
            <person name="Zhou Y."/>
            <person name="Lilburn T.G."/>
            <person name="Beck B.J."/>
            <person name="De Vos P."/>
            <person name="Vandamme P."/>
            <person name="Eisen J.A."/>
            <person name="Garrity G."/>
            <person name="Hugenholtz P."/>
            <person name="Kyrpides N.C."/>
        </authorList>
    </citation>
    <scope>NUCLEOTIDE SEQUENCE [LARGE SCALE GENOMIC DNA]</scope>
    <source>
        <strain evidence="3 4">VKM Ac-2541</strain>
    </source>
</reference>
<proteinExistence type="predicted"/>
<evidence type="ECO:0000256" key="1">
    <source>
        <dbReference type="SAM" id="MobiDB-lite"/>
    </source>
</evidence>
<accession>A0A4R2J362</accession>
<evidence type="ECO:0000313" key="3">
    <source>
        <dbReference type="EMBL" id="TCO51288.1"/>
    </source>
</evidence>
<evidence type="ECO:0000259" key="2">
    <source>
        <dbReference type="Pfam" id="PF03625"/>
    </source>
</evidence>
<keyword evidence="4" id="KW-1185">Reference proteome</keyword>
<organism evidence="3 4">
    <name type="scientific">Kribbella antiqua</name>
    <dbReference type="NCBI Taxonomy" id="2512217"/>
    <lineage>
        <taxon>Bacteria</taxon>
        <taxon>Bacillati</taxon>
        <taxon>Actinomycetota</taxon>
        <taxon>Actinomycetes</taxon>
        <taxon>Propionibacteriales</taxon>
        <taxon>Kribbellaceae</taxon>
        <taxon>Kribbella</taxon>
    </lineage>
</organism>
<dbReference type="AlphaFoldDB" id="A0A4R2J362"/>
<evidence type="ECO:0000313" key="4">
    <source>
        <dbReference type="Proteomes" id="UP000295573"/>
    </source>
</evidence>
<protein>
    <submittedName>
        <fullName evidence="3">Uncharacterized protein (DUF302 family)</fullName>
    </submittedName>
</protein>
<dbReference type="InterPro" id="IPR035923">
    <property type="entry name" value="TT1751-like_sf"/>
</dbReference>
<dbReference type="SUPFAM" id="SSF103247">
    <property type="entry name" value="TT1751-like"/>
    <property type="match status" value="1"/>
</dbReference>
<dbReference type="InterPro" id="IPR005180">
    <property type="entry name" value="DUF302"/>
</dbReference>
<comment type="caution">
    <text evidence="3">The sequence shown here is derived from an EMBL/GenBank/DDBJ whole genome shotgun (WGS) entry which is preliminary data.</text>
</comment>
<dbReference type="Pfam" id="PF03625">
    <property type="entry name" value="DUF302"/>
    <property type="match status" value="1"/>
</dbReference>
<dbReference type="Proteomes" id="UP000295573">
    <property type="component" value="Unassembled WGS sequence"/>
</dbReference>
<gene>
    <name evidence="3" type="ORF">EV646_101271</name>
</gene>